<protein>
    <submittedName>
        <fullName evidence="2">Polysaccharide pyruvyl transferase family protein</fullName>
    </submittedName>
</protein>
<keyword evidence="3" id="KW-1185">Reference proteome</keyword>
<dbReference type="GO" id="GO:0016740">
    <property type="term" value="F:transferase activity"/>
    <property type="evidence" value="ECO:0007669"/>
    <property type="project" value="UniProtKB-KW"/>
</dbReference>
<dbReference type="Proteomes" id="UP000585363">
    <property type="component" value="Unassembled WGS sequence"/>
</dbReference>
<comment type="caution">
    <text evidence="2">The sequence shown here is derived from an EMBL/GenBank/DDBJ whole genome shotgun (WGS) entry which is preliminary data.</text>
</comment>
<accession>A0A848MEP9</accession>
<dbReference type="AlphaFoldDB" id="A0A848MEP9"/>
<evidence type="ECO:0000313" key="2">
    <source>
        <dbReference type="EMBL" id="NMP25679.1"/>
    </source>
</evidence>
<name>A0A848MEP9_9GAMM</name>
<dbReference type="RefSeq" id="WP_169401361.1">
    <property type="nucleotide sequence ID" value="NZ_JAADJU010000001.1"/>
</dbReference>
<dbReference type="EMBL" id="JAADJU010000001">
    <property type="protein sequence ID" value="NMP25679.1"/>
    <property type="molecule type" value="Genomic_DNA"/>
</dbReference>
<dbReference type="Pfam" id="PF04230">
    <property type="entry name" value="PS_pyruv_trans"/>
    <property type="match status" value="1"/>
</dbReference>
<gene>
    <name evidence="2" type="ORF">GW590_02150</name>
</gene>
<keyword evidence="2" id="KW-0808">Transferase</keyword>
<sequence>MNNKFGVMTYESDIYVKRNWINLGDYVQSTAARQFLTSVDSLIPRDHMNDYKGDIVKMIMNAWYMDIPQNFPPSDKIDPLYVSIHINSTIADAFFTPASLAHLKKFEPIGCRDFYTRDLLKSKGIDAYYSGCMTLTLGETYKRDKVTDDVYFIDVMYDSMTLPELIRKPLRFGKRILNGRAFEFNHRNRVLNKYFQPDLIKKARFETQIVPYISASEGFKRADDFLRRLANAKLVVTSRIHTALPCLAMGTPVIFVNGGFKNKVDNCRFDGLFDFFNRIDVDAKGNATANFSFSGEKIGMNTKLENKKLHIEYAKQLIGKCSDFAVS</sequence>
<reference evidence="2 3" key="1">
    <citation type="submission" date="2020-01" db="EMBL/GenBank/DDBJ databases">
        <authorList>
            <person name="Lee S.D."/>
        </authorList>
    </citation>
    <scope>NUCLEOTIDE SEQUENCE [LARGE SCALE GENOMIC DNA]</scope>
    <source>
        <strain evidence="2 3">SAP-1</strain>
    </source>
</reference>
<dbReference type="InterPro" id="IPR007345">
    <property type="entry name" value="Polysacch_pyruvyl_Trfase"/>
</dbReference>
<organism evidence="2 3">
    <name type="scientific">Rouxiella aceris</name>
    <dbReference type="NCBI Taxonomy" id="2703884"/>
    <lineage>
        <taxon>Bacteria</taxon>
        <taxon>Pseudomonadati</taxon>
        <taxon>Pseudomonadota</taxon>
        <taxon>Gammaproteobacteria</taxon>
        <taxon>Enterobacterales</taxon>
        <taxon>Yersiniaceae</taxon>
        <taxon>Rouxiella</taxon>
    </lineage>
</organism>
<evidence type="ECO:0000259" key="1">
    <source>
        <dbReference type="Pfam" id="PF04230"/>
    </source>
</evidence>
<evidence type="ECO:0000313" key="3">
    <source>
        <dbReference type="Proteomes" id="UP000585363"/>
    </source>
</evidence>
<proteinExistence type="predicted"/>
<reference evidence="2 3" key="2">
    <citation type="submission" date="2020-06" db="EMBL/GenBank/DDBJ databases">
        <title>Polyphasic characterization of a Rahnella strain isolated from tree sap.</title>
        <authorList>
            <person name="Kim I.S."/>
        </authorList>
    </citation>
    <scope>NUCLEOTIDE SEQUENCE [LARGE SCALE GENOMIC DNA]</scope>
    <source>
        <strain evidence="2 3">SAP-1</strain>
    </source>
</reference>
<feature type="domain" description="Polysaccharide pyruvyl transferase" evidence="1">
    <location>
        <begin position="101"/>
        <end position="257"/>
    </location>
</feature>